<organism evidence="2 3">
    <name type="scientific">Tepidiphilus thermophilus</name>
    <dbReference type="NCBI Taxonomy" id="876478"/>
    <lineage>
        <taxon>Bacteria</taxon>
        <taxon>Pseudomonadati</taxon>
        <taxon>Pseudomonadota</taxon>
        <taxon>Hydrogenophilia</taxon>
        <taxon>Hydrogenophilales</taxon>
        <taxon>Hydrogenophilaceae</taxon>
        <taxon>Tepidiphilus</taxon>
    </lineage>
</organism>
<dbReference type="Proteomes" id="UP000182108">
    <property type="component" value="Unassembled WGS sequence"/>
</dbReference>
<dbReference type="Gene3D" id="1.10.520.40">
    <property type="entry name" value="CRISPR-associated protein Cse2"/>
    <property type="match status" value="1"/>
</dbReference>
<dbReference type="NCBIfam" id="TIGR02548">
    <property type="entry name" value="casB_cse2"/>
    <property type="match status" value="1"/>
</dbReference>
<dbReference type="EMBL" id="CYHH01000003">
    <property type="protein sequence ID" value="CUB06449.1"/>
    <property type="molecule type" value="Genomic_DNA"/>
</dbReference>
<keyword evidence="3" id="KW-1185">Reference proteome</keyword>
<evidence type="ECO:0000256" key="1">
    <source>
        <dbReference type="SAM" id="MobiDB-lite"/>
    </source>
</evidence>
<dbReference type="InterPro" id="IPR038287">
    <property type="entry name" value="Cse2_sf"/>
</dbReference>
<gene>
    <name evidence="2" type="ORF">Ga0061068_103154</name>
</gene>
<accession>A0A0K6ITP6</accession>
<feature type="compositionally biased region" description="Low complexity" evidence="1">
    <location>
        <begin position="182"/>
        <end position="199"/>
    </location>
</feature>
<evidence type="ECO:0000313" key="3">
    <source>
        <dbReference type="Proteomes" id="UP000182108"/>
    </source>
</evidence>
<dbReference type="InterPro" id="IPR013382">
    <property type="entry name" value="CRISPR-assoc_prot_Cse2"/>
</dbReference>
<feature type="region of interest" description="Disordered" evidence="1">
    <location>
        <begin position="178"/>
        <end position="199"/>
    </location>
</feature>
<evidence type="ECO:0000313" key="2">
    <source>
        <dbReference type="EMBL" id="CUB06449.1"/>
    </source>
</evidence>
<dbReference type="AlphaFoldDB" id="A0A0K6ITP6"/>
<dbReference type="CDD" id="cd09670">
    <property type="entry name" value="Cse2_I-E"/>
    <property type="match status" value="1"/>
</dbReference>
<dbReference type="RefSeq" id="WP_082438363.1">
    <property type="nucleotide sequence ID" value="NZ_CYHH01000003.1"/>
</dbReference>
<reference evidence="3" key="1">
    <citation type="submission" date="2015-08" db="EMBL/GenBank/DDBJ databases">
        <authorList>
            <person name="Babu N.S."/>
            <person name="Beckwith C.J."/>
            <person name="Beseler K.G."/>
            <person name="Brison A."/>
            <person name="Carone J.V."/>
            <person name="Caskin T.P."/>
            <person name="Diamond M."/>
            <person name="Durham M.E."/>
            <person name="Foxe J.M."/>
            <person name="Go M."/>
            <person name="Henderson B.A."/>
            <person name="Jones I.B."/>
            <person name="McGettigan J.A."/>
            <person name="Micheletti S.J."/>
            <person name="Nasrallah M.E."/>
            <person name="Ortiz D."/>
            <person name="Piller C.R."/>
            <person name="Privatt S.R."/>
            <person name="Schneider S.L."/>
            <person name="Sharp S."/>
            <person name="Smith T.C."/>
            <person name="Stanton J.D."/>
            <person name="Ullery H.E."/>
            <person name="Wilson R.J."/>
            <person name="Serrano M.G."/>
            <person name="Buck G."/>
            <person name="Lee V."/>
            <person name="Wang Y."/>
            <person name="Carvalho R."/>
            <person name="Voegtly L."/>
            <person name="Shi R."/>
            <person name="Duckworth R."/>
            <person name="Johnson A."/>
            <person name="Loviza R."/>
            <person name="Walstead R."/>
            <person name="Shah Z."/>
            <person name="Kiflezghi M."/>
            <person name="Wade K."/>
            <person name="Ball S.L."/>
            <person name="Bradley K.W."/>
            <person name="Asai D.J."/>
            <person name="Bowman C.A."/>
            <person name="Russell D.A."/>
            <person name="Pope W.H."/>
            <person name="Jacobs-Sera D."/>
            <person name="Hendrix R.W."/>
            <person name="Hatfull G.F."/>
        </authorList>
    </citation>
    <scope>NUCLEOTIDE SEQUENCE [LARGE SCALE GENOMIC DNA]</scope>
    <source>
        <strain evidence="3">JCM 19170</strain>
    </source>
</reference>
<dbReference type="OrthoDB" id="69928at2"/>
<name>A0A0K6ITP6_9PROT</name>
<dbReference type="Pfam" id="PF09485">
    <property type="entry name" value="CRISPR_Cse2"/>
    <property type="match status" value="1"/>
</dbReference>
<sequence length="199" mass="22504">MPHEQSVSPDNPPRGSTQPRVQAFVEHLANICEDRGARAILRRSAGFAPGEYVPAFPFVEPFLPDEAPESERRAFYLCAMLYALHGQHQEGRSLAKAFGSLWRKNDQRPSLEKRFIALLEADADGLSEHLRQIVMLLKEEAFDHAALLTDLRELMKPYTTERQNRIRARWAKDFYRSETRATDASTAADTSEPAATPLP</sequence>
<protein>
    <submittedName>
        <fullName evidence="2">CRISPR type I-E/ECOLI-associated protein CasB/Cse2</fullName>
    </submittedName>
</protein>
<proteinExistence type="predicted"/>